<evidence type="ECO:0000256" key="2">
    <source>
        <dbReference type="SAM" id="Phobius"/>
    </source>
</evidence>
<reference evidence="3 4" key="1">
    <citation type="journal article" date="2018" name="IMA Fungus">
        <title>IMA Genome-F 9: Draft genome sequence of Annulohypoxylon stygium, Aspergillus mulundensis, Berkeleyomyces basicola (syn. Thielaviopsis basicola), Ceratocystis smalleyi, two Cercospora beticola strains, Coleophoma cylindrospora, Fusarium fracticaudum, Phialophora cf. hyalina, and Morchella septimelata.</title>
        <authorList>
            <person name="Wingfield B.D."/>
            <person name="Bills G.F."/>
            <person name="Dong Y."/>
            <person name="Huang W."/>
            <person name="Nel W.J."/>
            <person name="Swalarsk-Parry B.S."/>
            <person name="Vaghefi N."/>
            <person name="Wilken P.M."/>
            <person name="An Z."/>
            <person name="de Beer Z.W."/>
            <person name="De Vos L."/>
            <person name="Chen L."/>
            <person name="Duong T.A."/>
            <person name="Gao Y."/>
            <person name="Hammerbacher A."/>
            <person name="Kikkert J.R."/>
            <person name="Li Y."/>
            <person name="Li H."/>
            <person name="Li K."/>
            <person name="Li Q."/>
            <person name="Liu X."/>
            <person name="Ma X."/>
            <person name="Naidoo K."/>
            <person name="Pethybridge S.J."/>
            <person name="Sun J."/>
            <person name="Steenkamp E.T."/>
            <person name="van der Nest M.A."/>
            <person name="van Wyk S."/>
            <person name="Wingfield M.J."/>
            <person name="Xiong C."/>
            <person name="Yue Q."/>
            <person name="Zhang X."/>
        </authorList>
    </citation>
    <scope>NUCLEOTIDE SEQUENCE [LARGE SCALE GENOMIC DNA]</scope>
    <source>
        <strain evidence="3 4">BP6252</strain>
    </source>
</reference>
<gene>
    <name evidence="3" type="ORF">BP6252_11206</name>
</gene>
<organism evidence="3 4">
    <name type="scientific">Coleophoma cylindrospora</name>
    <dbReference type="NCBI Taxonomy" id="1849047"/>
    <lineage>
        <taxon>Eukaryota</taxon>
        <taxon>Fungi</taxon>
        <taxon>Dikarya</taxon>
        <taxon>Ascomycota</taxon>
        <taxon>Pezizomycotina</taxon>
        <taxon>Leotiomycetes</taxon>
        <taxon>Helotiales</taxon>
        <taxon>Dermateaceae</taxon>
        <taxon>Coleophoma</taxon>
    </lineage>
</organism>
<evidence type="ECO:0000256" key="1">
    <source>
        <dbReference type="SAM" id="MobiDB-lite"/>
    </source>
</evidence>
<sequence length="394" mass="44656">MAAENSRGRAGAELDDMQPLIGHEDANTEDEEEDVLQLRGYLDRSKKFRFRRNVFVLAGIAVLVVAIIVSAHFWKKHRRTLRILQVTTQEPHFFPEHKPKRVQIKYGPMKVPGHGHHDGMKNFKLKDVAPPCRGCMIVWMHAGLEFMHGGEAEPKHGMWLHHTVLQNNARPAAKGCWDGNKEKEGKKERFFASGNEKTVADLGVNGTEKVGYWFGEKDHMSMSTELMNMNKESQTAVLTLTFEYIPYQPHDFSSTTPIWMDIGGCHSSVPVPSDRSLFEVESPVWTSTINGRIATVLGHLHDGGERLSLHRDSKEVCEIKAVYGMKNEFEHHEPGMDMSHITSMSTCNDAGRLTVGEEWMLKAHYNLDKYEPMLNGHGQPEPIMGIDIMYVIKD</sequence>
<feature type="transmembrane region" description="Helical" evidence="2">
    <location>
        <begin position="54"/>
        <end position="74"/>
    </location>
</feature>
<keyword evidence="4" id="KW-1185">Reference proteome</keyword>
<protein>
    <submittedName>
        <fullName evidence="3">Uncharacterized protein</fullName>
    </submittedName>
</protein>
<comment type="caution">
    <text evidence="3">The sequence shown here is derived from an EMBL/GenBank/DDBJ whole genome shotgun (WGS) entry which is preliminary data.</text>
</comment>
<feature type="region of interest" description="Disordered" evidence="1">
    <location>
        <begin position="1"/>
        <end position="29"/>
    </location>
</feature>
<evidence type="ECO:0000313" key="3">
    <source>
        <dbReference type="EMBL" id="RDW63661.1"/>
    </source>
</evidence>
<dbReference type="EMBL" id="PDLM01000013">
    <property type="protein sequence ID" value="RDW63661.1"/>
    <property type="molecule type" value="Genomic_DNA"/>
</dbReference>
<keyword evidence="2" id="KW-1133">Transmembrane helix</keyword>
<keyword evidence="2" id="KW-0812">Transmembrane</keyword>
<accession>A0A3D8QPL0</accession>
<proteinExistence type="predicted"/>
<feature type="compositionally biased region" description="Basic and acidic residues" evidence="1">
    <location>
        <begin position="1"/>
        <end position="12"/>
    </location>
</feature>
<dbReference type="OrthoDB" id="4142625at2759"/>
<evidence type="ECO:0000313" key="4">
    <source>
        <dbReference type="Proteomes" id="UP000256645"/>
    </source>
</evidence>
<keyword evidence="2" id="KW-0472">Membrane</keyword>
<name>A0A3D8QPL0_9HELO</name>
<dbReference type="Proteomes" id="UP000256645">
    <property type="component" value="Unassembled WGS sequence"/>
</dbReference>
<dbReference type="AlphaFoldDB" id="A0A3D8QPL0"/>